<name>A0A1R3H2S9_9ROSI</name>
<dbReference type="OrthoDB" id="1722980at2759"/>
<dbReference type="InterPro" id="IPR053197">
    <property type="entry name" value="F-box_SCFL_complex_component"/>
</dbReference>
<dbReference type="PROSITE" id="PS50181">
    <property type="entry name" value="FBOX"/>
    <property type="match status" value="1"/>
</dbReference>
<dbReference type="SMART" id="SM00256">
    <property type="entry name" value="FBOX"/>
    <property type="match status" value="1"/>
</dbReference>
<dbReference type="PANTHER" id="PTHR34223">
    <property type="entry name" value="OS11G0201299 PROTEIN"/>
    <property type="match status" value="1"/>
</dbReference>
<reference evidence="3" key="1">
    <citation type="submission" date="2013-09" db="EMBL/GenBank/DDBJ databases">
        <title>Corchorus olitorius genome sequencing.</title>
        <authorList>
            <person name="Alam M."/>
            <person name="Haque M.S."/>
            <person name="Islam M.S."/>
            <person name="Emdad E.M."/>
            <person name="Islam M.M."/>
            <person name="Ahmed B."/>
            <person name="Halim A."/>
            <person name="Hossen Q.M.M."/>
            <person name="Hossain M.Z."/>
            <person name="Ahmed R."/>
            <person name="Khan M.M."/>
            <person name="Islam R."/>
            <person name="Rashid M.M."/>
            <person name="Khan S.A."/>
            <person name="Rahman M.S."/>
            <person name="Alam M."/>
            <person name="Yahiya A.S."/>
            <person name="Khan M.S."/>
            <person name="Azam M.S."/>
            <person name="Haque T."/>
            <person name="Lashkar M.Z.H."/>
            <person name="Akhand A.I."/>
            <person name="Morshed G."/>
            <person name="Roy S."/>
            <person name="Uddin K.S."/>
            <person name="Rabeya T."/>
            <person name="Hossain A.S."/>
            <person name="Chowdhury A."/>
            <person name="Snigdha A.R."/>
            <person name="Mortoza M.S."/>
            <person name="Matin S.A."/>
            <person name="Hoque S.M.E."/>
            <person name="Islam M.K."/>
            <person name="Roy D.K."/>
            <person name="Haider R."/>
            <person name="Moosa M.M."/>
            <person name="Elias S.M."/>
            <person name="Hasan A.M."/>
            <person name="Jahan S."/>
            <person name="Shafiuddin M."/>
            <person name="Mahmood N."/>
            <person name="Shommy N.S."/>
        </authorList>
    </citation>
    <scope>NUCLEOTIDE SEQUENCE [LARGE SCALE GENOMIC DNA]</scope>
    <source>
        <strain evidence="3">cv. O-4</strain>
    </source>
</reference>
<sequence>MAKTQFPEQDDDFGCGDMVSKLPDDILLRIFSSLPAKDIVATSAWSSRWKSFWKSCYLYDFDFELRKPRRWKPEDQEVAMCWYSVQKQVQEIPDRGRIGKFRLRCVDPRPSYVMEKRTEFSSLLSKLCNVPSLAEAHIEFGGWSDHYCLELLKRICYVKSLQLSAHNFTGLFFEYSRIDHDKVSMESVISFYYYMVLEVNGEDKQFLKVNG</sequence>
<evidence type="ECO:0000259" key="1">
    <source>
        <dbReference type="PROSITE" id="PS50181"/>
    </source>
</evidence>
<feature type="domain" description="F-box" evidence="1">
    <location>
        <begin position="16"/>
        <end position="66"/>
    </location>
</feature>
<gene>
    <name evidence="2" type="ORF">COLO4_32012</name>
</gene>
<dbReference type="Gene3D" id="1.20.1280.50">
    <property type="match status" value="1"/>
</dbReference>
<dbReference type="Proteomes" id="UP000187203">
    <property type="component" value="Unassembled WGS sequence"/>
</dbReference>
<dbReference type="EMBL" id="AWUE01020933">
    <property type="protein sequence ID" value="OMO64550.1"/>
    <property type="molecule type" value="Genomic_DNA"/>
</dbReference>
<protein>
    <recommendedName>
        <fullName evidence="1">F-box domain-containing protein</fullName>
    </recommendedName>
</protein>
<comment type="caution">
    <text evidence="2">The sequence shown here is derived from an EMBL/GenBank/DDBJ whole genome shotgun (WGS) entry which is preliminary data.</text>
</comment>
<evidence type="ECO:0000313" key="3">
    <source>
        <dbReference type="Proteomes" id="UP000187203"/>
    </source>
</evidence>
<dbReference type="InterPro" id="IPR001810">
    <property type="entry name" value="F-box_dom"/>
</dbReference>
<evidence type="ECO:0000313" key="2">
    <source>
        <dbReference type="EMBL" id="OMO64550.1"/>
    </source>
</evidence>
<dbReference type="Pfam" id="PF00646">
    <property type="entry name" value="F-box"/>
    <property type="match status" value="1"/>
</dbReference>
<dbReference type="InterPro" id="IPR053781">
    <property type="entry name" value="F-box_AtFBL13-like"/>
</dbReference>
<dbReference type="PANTHER" id="PTHR34223:SF51">
    <property type="entry name" value="OS06G0556300 PROTEIN"/>
    <property type="match status" value="1"/>
</dbReference>
<accession>A0A1R3H2S9</accession>
<keyword evidence="3" id="KW-1185">Reference proteome</keyword>
<organism evidence="2 3">
    <name type="scientific">Corchorus olitorius</name>
    <dbReference type="NCBI Taxonomy" id="93759"/>
    <lineage>
        <taxon>Eukaryota</taxon>
        <taxon>Viridiplantae</taxon>
        <taxon>Streptophyta</taxon>
        <taxon>Embryophyta</taxon>
        <taxon>Tracheophyta</taxon>
        <taxon>Spermatophyta</taxon>
        <taxon>Magnoliopsida</taxon>
        <taxon>eudicotyledons</taxon>
        <taxon>Gunneridae</taxon>
        <taxon>Pentapetalae</taxon>
        <taxon>rosids</taxon>
        <taxon>malvids</taxon>
        <taxon>Malvales</taxon>
        <taxon>Malvaceae</taxon>
        <taxon>Grewioideae</taxon>
        <taxon>Apeibeae</taxon>
        <taxon>Corchorus</taxon>
    </lineage>
</organism>
<proteinExistence type="predicted"/>
<dbReference type="SUPFAM" id="SSF81383">
    <property type="entry name" value="F-box domain"/>
    <property type="match status" value="1"/>
</dbReference>
<dbReference type="CDD" id="cd22160">
    <property type="entry name" value="F-box_AtFBL13-like"/>
    <property type="match status" value="1"/>
</dbReference>
<dbReference type="AlphaFoldDB" id="A0A1R3H2S9"/>
<dbReference type="InterPro" id="IPR036047">
    <property type="entry name" value="F-box-like_dom_sf"/>
</dbReference>